<protein>
    <submittedName>
        <fullName evidence="2">Uncharacterized protein</fullName>
    </submittedName>
</protein>
<proteinExistence type="predicted"/>
<evidence type="ECO:0000313" key="3">
    <source>
        <dbReference type="Proteomes" id="UP001465755"/>
    </source>
</evidence>
<evidence type="ECO:0000256" key="1">
    <source>
        <dbReference type="SAM" id="SignalP"/>
    </source>
</evidence>
<feature type="chain" id="PRO_5043632039" evidence="1">
    <location>
        <begin position="25"/>
        <end position="87"/>
    </location>
</feature>
<sequence length="87" mass="8958">MAPQKMVAALALLVLVLVASSAQAAVVQSDDKAVTLGRKILDFDFSGSDPNKGVTWDVEGSKADGVRGTFTGANGVRAGKGWALLIK</sequence>
<dbReference type="EMBL" id="JALJOQ010000269">
    <property type="protein sequence ID" value="KAK9786575.1"/>
    <property type="molecule type" value="Genomic_DNA"/>
</dbReference>
<reference evidence="2 3" key="1">
    <citation type="journal article" date="2024" name="Nat. Commun.">
        <title>Phylogenomics reveals the evolutionary origins of lichenization in chlorophyte algae.</title>
        <authorList>
            <person name="Puginier C."/>
            <person name="Libourel C."/>
            <person name="Otte J."/>
            <person name="Skaloud P."/>
            <person name="Haon M."/>
            <person name="Grisel S."/>
            <person name="Petersen M."/>
            <person name="Berrin J.G."/>
            <person name="Delaux P.M."/>
            <person name="Dal Grande F."/>
            <person name="Keller J."/>
        </authorList>
    </citation>
    <scope>NUCLEOTIDE SEQUENCE [LARGE SCALE GENOMIC DNA]</scope>
    <source>
        <strain evidence="2 3">SAG 2036</strain>
    </source>
</reference>
<gene>
    <name evidence="2" type="ORF">WJX73_001639</name>
</gene>
<feature type="signal peptide" evidence="1">
    <location>
        <begin position="1"/>
        <end position="24"/>
    </location>
</feature>
<dbReference type="Proteomes" id="UP001465755">
    <property type="component" value="Unassembled WGS sequence"/>
</dbReference>
<dbReference type="AlphaFoldDB" id="A0AAW1NLT0"/>
<name>A0AAW1NLT0_9CHLO</name>
<keyword evidence="3" id="KW-1185">Reference proteome</keyword>
<organism evidence="2 3">
    <name type="scientific">Symbiochloris irregularis</name>
    <dbReference type="NCBI Taxonomy" id="706552"/>
    <lineage>
        <taxon>Eukaryota</taxon>
        <taxon>Viridiplantae</taxon>
        <taxon>Chlorophyta</taxon>
        <taxon>core chlorophytes</taxon>
        <taxon>Trebouxiophyceae</taxon>
        <taxon>Trebouxiales</taxon>
        <taxon>Trebouxiaceae</taxon>
        <taxon>Symbiochloris</taxon>
    </lineage>
</organism>
<accession>A0AAW1NLT0</accession>
<comment type="caution">
    <text evidence="2">The sequence shown here is derived from an EMBL/GenBank/DDBJ whole genome shotgun (WGS) entry which is preliminary data.</text>
</comment>
<evidence type="ECO:0000313" key="2">
    <source>
        <dbReference type="EMBL" id="KAK9786575.1"/>
    </source>
</evidence>
<keyword evidence="1" id="KW-0732">Signal</keyword>